<evidence type="ECO:0000256" key="6">
    <source>
        <dbReference type="ARBA" id="ARBA00022723"/>
    </source>
</evidence>
<comment type="caution">
    <text evidence="16">The sequence shown here is derived from an EMBL/GenBank/DDBJ whole genome shotgun (WGS) entry which is preliminary data.</text>
</comment>
<evidence type="ECO:0000256" key="13">
    <source>
        <dbReference type="PIRSR" id="PIRSR602401-1"/>
    </source>
</evidence>
<dbReference type="AlphaFoldDB" id="A0AAW1CZ75"/>
<dbReference type="Proteomes" id="UP001461498">
    <property type="component" value="Unassembled WGS sequence"/>
</dbReference>
<dbReference type="PANTHER" id="PTHR24291:SF189">
    <property type="entry name" value="CYTOCHROME P450 4C3-RELATED"/>
    <property type="match status" value="1"/>
</dbReference>
<evidence type="ECO:0000256" key="9">
    <source>
        <dbReference type="ARBA" id="ARBA00023002"/>
    </source>
</evidence>
<organism evidence="16 17">
    <name type="scientific">Rhynocoris fuscipes</name>
    <dbReference type="NCBI Taxonomy" id="488301"/>
    <lineage>
        <taxon>Eukaryota</taxon>
        <taxon>Metazoa</taxon>
        <taxon>Ecdysozoa</taxon>
        <taxon>Arthropoda</taxon>
        <taxon>Hexapoda</taxon>
        <taxon>Insecta</taxon>
        <taxon>Pterygota</taxon>
        <taxon>Neoptera</taxon>
        <taxon>Paraneoptera</taxon>
        <taxon>Hemiptera</taxon>
        <taxon>Heteroptera</taxon>
        <taxon>Panheteroptera</taxon>
        <taxon>Cimicomorpha</taxon>
        <taxon>Reduviidae</taxon>
        <taxon>Harpactorinae</taxon>
        <taxon>Harpactorini</taxon>
        <taxon>Rhynocoris</taxon>
    </lineage>
</organism>
<name>A0AAW1CZ75_9HEMI</name>
<evidence type="ECO:0000256" key="8">
    <source>
        <dbReference type="ARBA" id="ARBA00022848"/>
    </source>
</evidence>
<dbReference type="PRINTS" id="PR00463">
    <property type="entry name" value="EP450I"/>
</dbReference>
<keyword evidence="15" id="KW-0812">Transmembrane</keyword>
<keyword evidence="11 14" id="KW-0503">Monooxygenase</keyword>
<dbReference type="GO" id="GO:0016705">
    <property type="term" value="F:oxidoreductase activity, acting on paired donors, with incorporation or reduction of molecular oxygen"/>
    <property type="evidence" value="ECO:0007669"/>
    <property type="project" value="InterPro"/>
</dbReference>
<dbReference type="GO" id="GO:0005789">
    <property type="term" value="C:endoplasmic reticulum membrane"/>
    <property type="evidence" value="ECO:0007669"/>
    <property type="project" value="UniProtKB-SubCell"/>
</dbReference>
<dbReference type="InterPro" id="IPR001128">
    <property type="entry name" value="Cyt_P450"/>
</dbReference>
<dbReference type="InterPro" id="IPR050196">
    <property type="entry name" value="Cytochrome_P450_Monoox"/>
</dbReference>
<dbReference type="InterPro" id="IPR036396">
    <property type="entry name" value="Cyt_P450_sf"/>
</dbReference>
<keyword evidence="17" id="KW-1185">Reference proteome</keyword>
<evidence type="ECO:0000256" key="12">
    <source>
        <dbReference type="ARBA" id="ARBA00023136"/>
    </source>
</evidence>
<evidence type="ECO:0000256" key="4">
    <source>
        <dbReference type="ARBA" id="ARBA00010617"/>
    </source>
</evidence>
<keyword evidence="9 14" id="KW-0560">Oxidoreductase</keyword>
<evidence type="ECO:0000256" key="2">
    <source>
        <dbReference type="ARBA" id="ARBA00004174"/>
    </source>
</evidence>
<dbReference type="GO" id="GO:0005506">
    <property type="term" value="F:iron ion binding"/>
    <property type="evidence" value="ECO:0007669"/>
    <property type="project" value="InterPro"/>
</dbReference>
<feature type="binding site" description="axial binding residue" evidence="13">
    <location>
        <position position="445"/>
    </location>
    <ligand>
        <name>heme</name>
        <dbReference type="ChEBI" id="CHEBI:30413"/>
    </ligand>
    <ligandPart>
        <name>Fe</name>
        <dbReference type="ChEBI" id="CHEBI:18248"/>
    </ligandPart>
</feature>
<dbReference type="EMBL" id="JAPXFL010000009">
    <property type="protein sequence ID" value="KAK9501912.1"/>
    <property type="molecule type" value="Genomic_DNA"/>
</dbReference>
<dbReference type="InterPro" id="IPR017972">
    <property type="entry name" value="Cyt_P450_CS"/>
</dbReference>
<evidence type="ECO:0000313" key="17">
    <source>
        <dbReference type="Proteomes" id="UP001461498"/>
    </source>
</evidence>
<protein>
    <recommendedName>
        <fullName evidence="18">Cytochrome P450</fullName>
    </recommendedName>
</protein>
<keyword evidence="6 13" id="KW-0479">Metal-binding</keyword>
<evidence type="ECO:0000256" key="5">
    <source>
        <dbReference type="ARBA" id="ARBA00022617"/>
    </source>
</evidence>
<comment type="similarity">
    <text evidence="4 14">Belongs to the cytochrome P450 family.</text>
</comment>
<dbReference type="PROSITE" id="PS00086">
    <property type="entry name" value="CYTOCHROME_P450"/>
    <property type="match status" value="1"/>
</dbReference>
<evidence type="ECO:0000256" key="15">
    <source>
        <dbReference type="SAM" id="Phobius"/>
    </source>
</evidence>
<keyword evidence="8" id="KW-0492">Microsome</keyword>
<evidence type="ECO:0000256" key="14">
    <source>
        <dbReference type="RuleBase" id="RU000461"/>
    </source>
</evidence>
<evidence type="ECO:0000313" key="16">
    <source>
        <dbReference type="EMBL" id="KAK9501912.1"/>
    </source>
</evidence>
<dbReference type="InterPro" id="IPR002401">
    <property type="entry name" value="Cyt_P450_E_grp-I"/>
</dbReference>
<dbReference type="SUPFAM" id="SSF48264">
    <property type="entry name" value="Cytochrome P450"/>
    <property type="match status" value="1"/>
</dbReference>
<evidence type="ECO:0000256" key="7">
    <source>
        <dbReference type="ARBA" id="ARBA00022824"/>
    </source>
</evidence>
<dbReference type="Gene3D" id="1.10.630.10">
    <property type="entry name" value="Cytochrome P450"/>
    <property type="match status" value="1"/>
</dbReference>
<keyword evidence="12 15" id="KW-0472">Membrane</keyword>
<reference evidence="16 17" key="1">
    <citation type="submission" date="2022-12" db="EMBL/GenBank/DDBJ databases">
        <title>Chromosome-level genome assembly of true bugs.</title>
        <authorList>
            <person name="Ma L."/>
            <person name="Li H."/>
        </authorList>
    </citation>
    <scope>NUCLEOTIDE SEQUENCE [LARGE SCALE GENOMIC DNA]</scope>
    <source>
        <strain evidence="16">Lab_2022b</strain>
    </source>
</reference>
<evidence type="ECO:0008006" key="18">
    <source>
        <dbReference type="Google" id="ProtNLM"/>
    </source>
</evidence>
<dbReference type="GO" id="GO:0004497">
    <property type="term" value="F:monooxygenase activity"/>
    <property type="evidence" value="ECO:0007669"/>
    <property type="project" value="UniProtKB-KW"/>
</dbReference>
<proteinExistence type="inferred from homology"/>
<evidence type="ECO:0000256" key="11">
    <source>
        <dbReference type="ARBA" id="ARBA00023033"/>
    </source>
</evidence>
<evidence type="ECO:0000256" key="3">
    <source>
        <dbReference type="ARBA" id="ARBA00004406"/>
    </source>
</evidence>
<keyword evidence="7" id="KW-0256">Endoplasmic reticulum</keyword>
<keyword evidence="5 13" id="KW-0349">Heme</keyword>
<feature type="transmembrane region" description="Helical" evidence="15">
    <location>
        <begin position="6"/>
        <end position="27"/>
    </location>
</feature>
<evidence type="ECO:0000256" key="10">
    <source>
        <dbReference type="ARBA" id="ARBA00023004"/>
    </source>
</evidence>
<gene>
    <name evidence="16" type="ORF">O3M35_012547</name>
</gene>
<dbReference type="Pfam" id="PF00067">
    <property type="entry name" value="p450"/>
    <property type="match status" value="1"/>
</dbReference>
<dbReference type="PANTHER" id="PTHR24291">
    <property type="entry name" value="CYTOCHROME P450 FAMILY 4"/>
    <property type="match status" value="1"/>
</dbReference>
<comment type="subcellular location">
    <subcellularLocation>
        <location evidence="3">Endoplasmic reticulum membrane</location>
        <topology evidence="3">Peripheral membrane protein</topology>
    </subcellularLocation>
    <subcellularLocation>
        <location evidence="2">Microsome membrane</location>
        <topology evidence="2">Peripheral membrane protein</topology>
    </subcellularLocation>
</comment>
<dbReference type="GO" id="GO:0020037">
    <property type="term" value="F:heme binding"/>
    <property type="evidence" value="ECO:0007669"/>
    <property type="project" value="InterPro"/>
</dbReference>
<evidence type="ECO:0000256" key="1">
    <source>
        <dbReference type="ARBA" id="ARBA00001971"/>
    </source>
</evidence>
<comment type="cofactor">
    <cofactor evidence="1 13">
        <name>heme</name>
        <dbReference type="ChEBI" id="CHEBI:30413"/>
    </cofactor>
</comment>
<sequence length="504" mass="57872">MLALTLLIGLLVAIIIWYLISLTLWAIRAARLTENIPGPKPLPIIGNLHQLTHVKTLDDITDELLKHLDKYCEPPGMIIKIWLGPTLIIGLGNSQHIETVLTSEHASRKDMIYSYAKEFLSNGTVSNSGKHWEELRKLINPFMTKKAIEPSLGKMHEKSMKLLEVLDDKTENDKDFSIRYYIAKFTVDVMMAVNFGCDINELENDRPTSLEEVFEKTVEGFSTMLIKFPSCLSTKCGHMTSLGRETKENSRIYWKLLGEALEKRKNEMRDNKDETKRIFADGPIEKAEKDNLSWEEIGNIVTDFVTAGTHSLSIMVSTAILLLAMHPEHQEAVYQEQLEILGDDPEVAPTWEQLSQMTFLTRVFKEIIRHMSAPFIFRNIDEDIDLGKYKLPKGCVVMLVLYAMHRDPAVWSHPEEFYPDHFLPEESAKRPKNSYLPFSWGPRNCPGGQYAMIVFKVVVSTLIRKYYFKTDIKFEDLKLKYVIFADLKQGQIVKKVPRTLLKSN</sequence>
<keyword evidence="10 13" id="KW-0408">Iron</keyword>
<accession>A0AAW1CZ75</accession>
<keyword evidence="15" id="KW-1133">Transmembrane helix</keyword>